<feature type="compositionally biased region" description="Basic residues" evidence="1">
    <location>
        <begin position="402"/>
        <end position="413"/>
    </location>
</feature>
<feature type="compositionally biased region" description="Low complexity" evidence="1">
    <location>
        <begin position="250"/>
        <end position="267"/>
    </location>
</feature>
<feature type="region of interest" description="Disordered" evidence="1">
    <location>
        <begin position="402"/>
        <end position="441"/>
    </location>
</feature>
<feature type="compositionally biased region" description="Basic residues" evidence="1">
    <location>
        <begin position="139"/>
        <end position="150"/>
    </location>
</feature>
<feature type="compositionally biased region" description="Low complexity" evidence="1">
    <location>
        <begin position="71"/>
        <end position="80"/>
    </location>
</feature>
<organism evidence="2">
    <name type="scientific">uncultured Nocardioidaceae bacterium</name>
    <dbReference type="NCBI Taxonomy" id="253824"/>
    <lineage>
        <taxon>Bacteria</taxon>
        <taxon>Bacillati</taxon>
        <taxon>Actinomycetota</taxon>
        <taxon>Actinomycetes</taxon>
        <taxon>Propionibacteriales</taxon>
        <taxon>Nocardioidaceae</taxon>
        <taxon>environmental samples</taxon>
    </lineage>
</organism>
<feature type="compositionally biased region" description="Basic residues" evidence="1">
    <location>
        <begin position="291"/>
        <end position="322"/>
    </location>
</feature>
<dbReference type="GO" id="GO:0008422">
    <property type="term" value="F:beta-glucosidase activity"/>
    <property type="evidence" value="ECO:0007669"/>
    <property type="project" value="UniProtKB-EC"/>
</dbReference>
<proteinExistence type="predicted"/>
<feature type="compositionally biased region" description="Low complexity" evidence="1">
    <location>
        <begin position="113"/>
        <end position="123"/>
    </location>
</feature>
<reference evidence="2" key="1">
    <citation type="submission" date="2020-02" db="EMBL/GenBank/DDBJ databases">
        <authorList>
            <person name="Meier V. D."/>
        </authorList>
    </citation>
    <scope>NUCLEOTIDE SEQUENCE</scope>
    <source>
        <strain evidence="2">AVDCRST_MAG36</strain>
    </source>
</reference>
<evidence type="ECO:0000313" key="2">
    <source>
        <dbReference type="EMBL" id="CAA9363795.1"/>
    </source>
</evidence>
<dbReference type="EC" id="3.2.1.21" evidence="2"/>
<sequence>AAPGLPLRHQHRGLPGRGRGDGGRPGTEHLGHVRGAARTDRRRLQRGRRCRSLPPRRRGRRPDEGARRPRLPLLRQLVARPAHRSGARQRQGAGVLRPPGRHAAGQRDRAHGDALPLGPAAGARGRRRVAQPGDGGALRRLRRDRRRPARRPGGALDPGPRAERRLDDGVRRGHPRAGPHPALRRPVGLAPPAPGARPGRDRAPSGGRDVGRLRQQPRPGLAGERRRRRRGREQDLRRPVERDVPRADAARSLPRGPGAAAAGPRAAGRPRDDPPAARLLRRQLLQPGQDRRHRRGGRPALRAARHHRLPHHRRRHARRAGRPARVVDPLPGALPRSPAPDRHHRLRVLLRHRARRAGGGRRPGAHRLPPRARQRRAGGRAAGRRRPRLLRVLVDGRLRLGRGSHAAHRPGARRPRDPGPHAQGVVPLVRAADRGPAPARL</sequence>
<accession>A0A6J4MMP5</accession>
<feature type="compositionally biased region" description="Basic and acidic residues" evidence="1">
    <location>
        <begin position="18"/>
        <end position="31"/>
    </location>
</feature>
<feature type="region of interest" description="Disordered" evidence="1">
    <location>
        <begin position="356"/>
        <end position="384"/>
    </location>
</feature>
<feature type="region of interest" description="Disordered" evidence="1">
    <location>
        <begin position="1"/>
        <end position="340"/>
    </location>
</feature>
<feature type="non-terminal residue" evidence="2">
    <location>
        <position position="1"/>
    </location>
</feature>
<dbReference type="EMBL" id="CADCUH010000187">
    <property type="protein sequence ID" value="CAA9363795.1"/>
    <property type="molecule type" value="Genomic_DNA"/>
</dbReference>
<feature type="non-terminal residue" evidence="2">
    <location>
        <position position="441"/>
    </location>
</feature>
<name>A0A6J4MMP5_9ACTN</name>
<feature type="compositionally biased region" description="Low complexity" evidence="1">
    <location>
        <begin position="276"/>
        <end position="288"/>
    </location>
</feature>
<feature type="compositionally biased region" description="Basic residues" evidence="1">
    <location>
        <begin position="40"/>
        <end position="60"/>
    </location>
</feature>
<feature type="compositionally biased region" description="Basic and acidic residues" evidence="1">
    <location>
        <begin position="232"/>
        <end position="249"/>
    </location>
</feature>
<keyword evidence="2" id="KW-0378">Hydrolase</keyword>
<keyword evidence="2" id="KW-0326">Glycosidase</keyword>
<dbReference type="AlphaFoldDB" id="A0A6J4MMP5"/>
<feature type="compositionally biased region" description="Basic and acidic residues" evidence="1">
    <location>
        <begin position="160"/>
        <end position="171"/>
    </location>
</feature>
<protein>
    <submittedName>
        <fullName evidence="2">GH1 / GH5_19</fullName>
        <ecNumber evidence="2">3.2.1.21</ecNumber>
    </submittedName>
</protein>
<evidence type="ECO:0000256" key="1">
    <source>
        <dbReference type="SAM" id="MobiDB-lite"/>
    </source>
</evidence>
<gene>
    <name evidence="2" type="ORF">AVDCRST_MAG36-2868</name>
</gene>